<feature type="chain" id="PRO_5024462042" evidence="1">
    <location>
        <begin position="32"/>
        <end position="351"/>
    </location>
</feature>
<reference evidence="3 4" key="1">
    <citation type="submission" date="2019-05" db="EMBL/GenBank/DDBJ databases">
        <title>Hymenobacter edaphi sp. nov., isolated from abandoned arsenic-contaminated farmland soil.</title>
        <authorList>
            <person name="Nie L."/>
        </authorList>
    </citation>
    <scope>NUCLEOTIDE SEQUENCE [LARGE SCALE GENOMIC DNA]</scope>
    <source>
        <strain evidence="3 4">1-3-3-8</strain>
    </source>
</reference>
<accession>A0A5R8WQN1</accession>
<dbReference type="OrthoDB" id="871802at2"/>
<name>A0A5R8WQN1_9BACT</name>
<dbReference type="InterPro" id="IPR026444">
    <property type="entry name" value="Secre_tail"/>
</dbReference>
<dbReference type="EMBL" id="VAJM01000004">
    <property type="protein sequence ID" value="TLM93057.1"/>
    <property type="molecule type" value="Genomic_DNA"/>
</dbReference>
<dbReference type="AlphaFoldDB" id="A0A5R8WQN1"/>
<evidence type="ECO:0000259" key="2">
    <source>
        <dbReference type="Pfam" id="PF18962"/>
    </source>
</evidence>
<proteinExistence type="predicted"/>
<organism evidence="3 4">
    <name type="scientific">Hymenobacter jeollabukensis</name>
    <dbReference type="NCBI Taxonomy" id="2025313"/>
    <lineage>
        <taxon>Bacteria</taxon>
        <taxon>Pseudomonadati</taxon>
        <taxon>Bacteroidota</taxon>
        <taxon>Cytophagia</taxon>
        <taxon>Cytophagales</taxon>
        <taxon>Hymenobacteraceae</taxon>
        <taxon>Hymenobacter</taxon>
    </lineage>
</organism>
<keyword evidence="1" id="KW-0732">Signal</keyword>
<dbReference type="NCBIfam" id="TIGR04183">
    <property type="entry name" value="Por_Secre_tail"/>
    <property type="match status" value="1"/>
</dbReference>
<comment type="caution">
    <text evidence="3">The sequence shown here is derived from an EMBL/GenBank/DDBJ whole genome shotgun (WGS) entry which is preliminary data.</text>
</comment>
<gene>
    <name evidence="3" type="ORF">FDY95_10500</name>
</gene>
<evidence type="ECO:0000256" key="1">
    <source>
        <dbReference type="SAM" id="SignalP"/>
    </source>
</evidence>
<evidence type="ECO:0000313" key="3">
    <source>
        <dbReference type="EMBL" id="TLM93057.1"/>
    </source>
</evidence>
<protein>
    <submittedName>
        <fullName evidence="3">T9SS type A sorting domain-containing protein</fullName>
    </submittedName>
</protein>
<feature type="domain" description="Secretion system C-terminal sorting" evidence="2">
    <location>
        <begin position="278"/>
        <end position="349"/>
    </location>
</feature>
<dbReference type="Pfam" id="PF18962">
    <property type="entry name" value="Por_Secre_tail"/>
    <property type="match status" value="1"/>
</dbReference>
<sequence>MKTLVLSQLARKAGLACAAVLAAGLSTEALAQTTTPVYKFWPLRVSGSDSANVRSANVTASTPTFKRLVLSNNQPVVDGSNTRPAVPQYSSRYGMAIAPTAEGGGWGTSAGGPGGTVNRKYYTQFTVTAAAGATARIDSVIATSQFILTASQTYLAVAYSKSGFVSDSAVVTGGIGPGGSAVGGGFPATQTLPADGPAPISLSQVNAGSNNINQNRYRLALNGTNGVILTGGQTLTLRFYFSCSSTGLARYAVLKDVLVKSLQTVTSNKAAKVTELAMFPNPAQNQLQINHAPAREGRINVYSTTGQKVASFTAQPNAPQTTVPVADLASGIYMVEYTAGNTRAVSRLVKQ</sequence>
<evidence type="ECO:0000313" key="4">
    <source>
        <dbReference type="Proteomes" id="UP000305517"/>
    </source>
</evidence>
<dbReference type="Proteomes" id="UP000305517">
    <property type="component" value="Unassembled WGS sequence"/>
</dbReference>
<dbReference type="RefSeq" id="WP_138077536.1">
    <property type="nucleotide sequence ID" value="NZ_VAJM01000004.1"/>
</dbReference>
<keyword evidence="4" id="KW-1185">Reference proteome</keyword>
<feature type="signal peptide" evidence="1">
    <location>
        <begin position="1"/>
        <end position="31"/>
    </location>
</feature>